<reference evidence="1" key="1">
    <citation type="journal article" date="2015" name="PeerJ">
        <title>First genomic representation of candidate bacterial phylum KSB3 points to enhanced environmental sensing as a trigger of wastewater bulking.</title>
        <authorList>
            <person name="Sekiguchi Y."/>
            <person name="Ohashi A."/>
            <person name="Parks D.H."/>
            <person name="Yamauchi T."/>
            <person name="Tyson G.W."/>
            <person name="Hugenholtz P."/>
        </authorList>
    </citation>
    <scope>NUCLEOTIDE SEQUENCE [LARGE SCALE GENOMIC DNA]</scope>
</reference>
<dbReference type="AlphaFoldDB" id="A0A081CAN7"/>
<protein>
    <submittedName>
        <fullName evidence="1">Uncharacterized protein</fullName>
    </submittedName>
</protein>
<gene>
    <name evidence="1" type="ORF">U27_01543</name>
</gene>
<organism evidence="1">
    <name type="scientific">Vecturithrix granuli</name>
    <dbReference type="NCBI Taxonomy" id="1499967"/>
    <lineage>
        <taxon>Bacteria</taxon>
        <taxon>Candidatus Moduliflexota</taxon>
        <taxon>Candidatus Vecturitrichia</taxon>
        <taxon>Candidatus Vecturitrichales</taxon>
        <taxon>Candidatus Vecturitrichaceae</taxon>
        <taxon>Candidatus Vecturithrix</taxon>
    </lineage>
</organism>
<dbReference type="HOGENOM" id="CLU_1341074_0_0_0"/>
<sequence length="204" mass="23345">MWSSVRTSLKVVSNPSRDYSAFLHATSANIVYALPYCFKPFQGLFRVSTLLDVRRPFTEKSCFKPFQGLFRVSTLTTCHSSSITQPVSNPSRDYSAFLRIRCGRGQNKDVSFQTLPGIIPRFYAFSAGQLCQPRTAFQTLPGIIPRFYEWNTWWHKQDTAGFKPFQGLFRVSTTTGGYRPVLAEVRFKPFQGLFRVSTIDRHTT</sequence>
<dbReference type="Proteomes" id="UP000030661">
    <property type="component" value="Unassembled WGS sequence"/>
</dbReference>
<evidence type="ECO:0000313" key="2">
    <source>
        <dbReference type="Proteomes" id="UP000030661"/>
    </source>
</evidence>
<dbReference type="EMBL" id="DF820481">
    <property type="protein sequence ID" value="GAK61642.1"/>
    <property type="molecule type" value="Genomic_DNA"/>
</dbReference>
<proteinExistence type="predicted"/>
<keyword evidence="2" id="KW-1185">Reference proteome</keyword>
<accession>A0A081CAN7</accession>
<evidence type="ECO:0000313" key="1">
    <source>
        <dbReference type="EMBL" id="GAK61642.1"/>
    </source>
</evidence>
<name>A0A081CAN7_VECG1</name>